<accession>A0A1V0TV47</accession>
<evidence type="ECO:0000256" key="2">
    <source>
        <dbReference type="ARBA" id="ARBA00022603"/>
    </source>
</evidence>
<proteinExistence type="inferred from homology"/>
<dbReference type="STRING" id="553510.B1H19_23770"/>
<dbReference type="KEGG" id="sgv:B1H19_23770"/>
<sequence length="298" mass="32148">MPPESQQENHRSHRESDLEIHRFRPPQQFDHAARARSFSSVAAQYAASRPGYPAELFDAIEERAGRSLKGARVLDVGAGTGIATALLAARGAEVVAVEPGPGMAAQLRAGLPDVPLVRASGDALPFRAAAFDLVCYAQAWHWTDPARSVPEAMRVLRPGGALALWWNSPRRDTGCAAEQDARLARGMFGSDPGRAAEARDADPDVLVRLHGLNPTSWVAEWTRSVPLDTHLAMLGSHSRFAVLDPAVSAAILEDERAALLDVFPDGNVREEYRVQLSVTQRTDAPTPPSVTPRPPVPS</sequence>
<protein>
    <submittedName>
        <fullName evidence="6">SAM-dependent methyltransferase</fullName>
    </submittedName>
</protein>
<feature type="compositionally biased region" description="Pro residues" evidence="4">
    <location>
        <begin position="285"/>
        <end position="298"/>
    </location>
</feature>
<dbReference type="RefSeq" id="WP_083106812.1">
    <property type="nucleotide sequence ID" value="NZ_CP020569.1"/>
</dbReference>
<dbReference type="InterPro" id="IPR029063">
    <property type="entry name" value="SAM-dependent_MTases_sf"/>
</dbReference>
<dbReference type="OrthoDB" id="9797252at2"/>
<keyword evidence="3 6" id="KW-0808">Transferase</keyword>
<comment type="similarity">
    <text evidence="1">Belongs to the methyltransferase superfamily.</text>
</comment>
<evidence type="ECO:0000256" key="3">
    <source>
        <dbReference type="ARBA" id="ARBA00022679"/>
    </source>
</evidence>
<evidence type="ECO:0000256" key="1">
    <source>
        <dbReference type="ARBA" id="ARBA00008361"/>
    </source>
</evidence>
<reference evidence="6 7" key="1">
    <citation type="submission" date="2017-04" db="EMBL/GenBank/DDBJ databases">
        <title>Complete Genome Sequence of Streptomyces gilvosporeus F607, a Capable Producer of Natamycin.</title>
        <authorList>
            <person name="Zong G."/>
            <person name="Zhong C."/>
            <person name="Fu J."/>
            <person name="Qin R."/>
            <person name="Cao G."/>
        </authorList>
    </citation>
    <scope>NUCLEOTIDE SEQUENCE [LARGE SCALE GENOMIC DNA]</scope>
    <source>
        <strain evidence="6 7">F607</strain>
    </source>
</reference>
<evidence type="ECO:0000259" key="5">
    <source>
        <dbReference type="Pfam" id="PF08241"/>
    </source>
</evidence>
<dbReference type="GO" id="GO:0032259">
    <property type="term" value="P:methylation"/>
    <property type="evidence" value="ECO:0007669"/>
    <property type="project" value="UniProtKB-KW"/>
</dbReference>
<feature type="region of interest" description="Disordered" evidence="4">
    <location>
        <begin position="278"/>
        <end position="298"/>
    </location>
</feature>
<dbReference type="GO" id="GO:0008757">
    <property type="term" value="F:S-adenosylmethionine-dependent methyltransferase activity"/>
    <property type="evidence" value="ECO:0007669"/>
    <property type="project" value="InterPro"/>
</dbReference>
<dbReference type="InterPro" id="IPR051052">
    <property type="entry name" value="Diverse_substrate_MTase"/>
</dbReference>
<dbReference type="SUPFAM" id="SSF53335">
    <property type="entry name" value="S-adenosyl-L-methionine-dependent methyltransferases"/>
    <property type="match status" value="1"/>
</dbReference>
<gene>
    <name evidence="6" type="ORF">B1H19_23770</name>
</gene>
<dbReference type="PANTHER" id="PTHR44942:SF4">
    <property type="entry name" value="METHYLTRANSFERASE TYPE 11 DOMAIN-CONTAINING PROTEIN"/>
    <property type="match status" value="1"/>
</dbReference>
<evidence type="ECO:0000313" key="6">
    <source>
        <dbReference type="EMBL" id="ARF56787.1"/>
    </source>
</evidence>
<name>A0A1V0TV47_9ACTN</name>
<evidence type="ECO:0000256" key="4">
    <source>
        <dbReference type="SAM" id="MobiDB-lite"/>
    </source>
</evidence>
<keyword evidence="7" id="KW-1185">Reference proteome</keyword>
<evidence type="ECO:0000313" key="7">
    <source>
        <dbReference type="Proteomes" id="UP000192726"/>
    </source>
</evidence>
<keyword evidence="2 6" id="KW-0489">Methyltransferase</keyword>
<dbReference type="PANTHER" id="PTHR44942">
    <property type="entry name" value="METHYLTRANSF_11 DOMAIN-CONTAINING PROTEIN"/>
    <property type="match status" value="1"/>
</dbReference>
<dbReference type="CDD" id="cd02440">
    <property type="entry name" value="AdoMet_MTases"/>
    <property type="match status" value="1"/>
</dbReference>
<dbReference type="Proteomes" id="UP000192726">
    <property type="component" value="Chromosome"/>
</dbReference>
<dbReference type="EMBL" id="CP020569">
    <property type="protein sequence ID" value="ARF56787.1"/>
    <property type="molecule type" value="Genomic_DNA"/>
</dbReference>
<dbReference type="AlphaFoldDB" id="A0A1V0TV47"/>
<organism evidence="6 7">
    <name type="scientific">Streptomyces gilvosporeus</name>
    <dbReference type="NCBI Taxonomy" id="553510"/>
    <lineage>
        <taxon>Bacteria</taxon>
        <taxon>Bacillati</taxon>
        <taxon>Actinomycetota</taxon>
        <taxon>Actinomycetes</taxon>
        <taxon>Kitasatosporales</taxon>
        <taxon>Streptomycetaceae</taxon>
        <taxon>Streptomyces</taxon>
    </lineage>
</organism>
<dbReference type="InterPro" id="IPR013216">
    <property type="entry name" value="Methyltransf_11"/>
</dbReference>
<dbReference type="Gene3D" id="3.40.50.150">
    <property type="entry name" value="Vaccinia Virus protein VP39"/>
    <property type="match status" value="1"/>
</dbReference>
<feature type="domain" description="Methyltransferase type 11" evidence="5">
    <location>
        <begin position="74"/>
        <end position="163"/>
    </location>
</feature>
<feature type="compositionally biased region" description="Basic and acidic residues" evidence="4">
    <location>
        <begin position="7"/>
        <end position="20"/>
    </location>
</feature>
<feature type="region of interest" description="Disordered" evidence="4">
    <location>
        <begin position="1"/>
        <end position="20"/>
    </location>
</feature>
<dbReference type="Pfam" id="PF08241">
    <property type="entry name" value="Methyltransf_11"/>
    <property type="match status" value="1"/>
</dbReference>